<dbReference type="EMBL" id="JAQGFR010000198">
    <property type="protein sequence ID" value="MEB8514402.1"/>
    <property type="molecule type" value="Genomic_DNA"/>
</dbReference>
<evidence type="ECO:0000256" key="1">
    <source>
        <dbReference type="SAM" id="MobiDB-lite"/>
    </source>
</evidence>
<name>A0ABU6FSB4_9PROT</name>
<sequence length="81" mass="9136">MAELLIIQRQYGHQHKKTEHARHVNETQTTHGPLFERAHGRAFGAAFAARGVSEEAITHHQFTQNQGRKEQEEVGDGVGEH</sequence>
<feature type="compositionally biased region" description="Basic and acidic residues" evidence="1">
    <location>
        <begin position="67"/>
        <end position="81"/>
    </location>
</feature>
<feature type="non-terminal residue" evidence="2">
    <location>
        <position position="81"/>
    </location>
</feature>
<keyword evidence="3" id="KW-1185">Reference proteome</keyword>
<reference evidence="2 3" key="1">
    <citation type="submission" date="2022-11" db="EMBL/GenBank/DDBJ databases">
        <title>Comparative genomics analysis of Acidithiobacillus ferriphilus.</title>
        <authorList>
            <person name="Ma L."/>
        </authorList>
    </citation>
    <scope>NUCLEOTIDE SEQUENCE [LARGE SCALE GENOMIC DNA]</scope>
    <source>
        <strain evidence="2 3">DY15</strain>
    </source>
</reference>
<protein>
    <submittedName>
        <fullName evidence="2">Uncharacterized protein</fullName>
    </submittedName>
</protein>
<feature type="region of interest" description="Disordered" evidence="1">
    <location>
        <begin position="59"/>
        <end position="81"/>
    </location>
</feature>
<organism evidence="2 3">
    <name type="scientific">Acidithiobacillus ferriphilus</name>
    <dbReference type="NCBI Taxonomy" id="1689834"/>
    <lineage>
        <taxon>Bacteria</taxon>
        <taxon>Pseudomonadati</taxon>
        <taxon>Pseudomonadota</taxon>
        <taxon>Acidithiobacillia</taxon>
        <taxon>Acidithiobacillales</taxon>
        <taxon>Acidithiobacillaceae</taxon>
        <taxon>Acidithiobacillus</taxon>
    </lineage>
</organism>
<comment type="caution">
    <text evidence="2">The sequence shown here is derived from an EMBL/GenBank/DDBJ whole genome shotgun (WGS) entry which is preliminary data.</text>
</comment>
<dbReference type="RefSeq" id="WP_418910419.1">
    <property type="nucleotide sequence ID" value="NZ_JAQGFR010000198.1"/>
</dbReference>
<proteinExistence type="predicted"/>
<evidence type="ECO:0000313" key="2">
    <source>
        <dbReference type="EMBL" id="MEB8514402.1"/>
    </source>
</evidence>
<dbReference type="Proteomes" id="UP001308776">
    <property type="component" value="Unassembled WGS sequence"/>
</dbReference>
<evidence type="ECO:0000313" key="3">
    <source>
        <dbReference type="Proteomes" id="UP001308776"/>
    </source>
</evidence>
<accession>A0ABU6FSB4</accession>
<gene>
    <name evidence="2" type="ORF">OW717_10185</name>
</gene>